<dbReference type="InterPro" id="IPR002502">
    <property type="entry name" value="Amidase_domain"/>
</dbReference>
<keyword evidence="6" id="KW-1185">Reference proteome</keyword>
<evidence type="ECO:0008006" key="7">
    <source>
        <dbReference type="Google" id="ProtNLM"/>
    </source>
</evidence>
<evidence type="ECO:0000259" key="3">
    <source>
        <dbReference type="SMART" id="SM00644"/>
    </source>
</evidence>
<dbReference type="SUPFAM" id="SSF55846">
    <property type="entry name" value="N-acetylmuramoyl-L-alanine amidase-like"/>
    <property type="match status" value="1"/>
</dbReference>
<keyword evidence="2" id="KW-0732">Signal</keyword>
<feature type="chain" id="PRO_5016296162" description="LGFP repeat-containing protein" evidence="2">
    <location>
        <begin position="25"/>
        <end position="637"/>
    </location>
</feature>
<dbReference type="Gene3D" id="3.40.80.10">
    <property type="entry name" value="Peptidoglycan recognition protein-like"/>
    <property type="match status" value="1"/>
</dbReference>
<dbReference type="EMBL" id="MASU01000005">
    <property type="protein sequence ID" value="PXY36176.1"/>
    <property type="molecule type" value="Genomic_DNA"/>
</dbReference>
<dbReference type="SMART" id="SM00701">
    <property type="entry name" value="PGRP"/>
    <property type="match status" value="1"/>
</dbReference>
<dbReference type="SMART" id="SM00644">
    <property type="entry name" value="Ami_2"/>
    <property type="match status" value="1"/>
</dbReference>
<comment type="similarity">
    <text evidence="1">Belongs to the N-acetylmuramoyl-L-alanine amidase 2 family.</text>
</comment>
<dbReference type="InterPro" id="IPR006619">
    <property type="entry name" value="PGRP_domain_met/bac"/>
</dbReference>
<dbReference type="PANTHER" id="PTHR11022">
    <property type="entry name" value="PEPTIDOGLYCAN RECOGNITION PROTEIN"/>
    <property type="match status" value="1"/>
</dbReference>
<dbReference type="PANTHER" id="PTHR11022:SF41">
    <property type="entry name" value="PEPTIDOGLYCAN-RECOGNITION PROTEIN LC-RELATED"/>
    <property type="match status" value="1"/>
</dbReference>
<dbReference type="GO" id="GO:0009253">
    <property type="term" value="P:peptidoglycan catabolic process"/>
    <property type="evidence" value="ECO:0007669"/>
    <property type="project" value="InterPro"/>
</dbReference>
<evidence type="ECO:0000256" key="1">
    <source>
        <dbReference type="ARBA" id="ARBA00007553"/>
    </source>
</evidence>
<gene>
    <name evidence="5" type="ORF">BA062_12105</name>
</gene>
<protein>
    <recommendedName>
        <fullName evidence="7">LGFP repeat-containing protein</fullName>
    </recommendedName>
</protein>
<sequence>MRPRWVIAVVAAPALALVPVPSAAAPAPAPVTPEIETVPLSSARGLTRAADVRELRSENPFALAAARWSGAAPDVLDVRAQATDGTWGDWVTLEAVDGRGGVRASEPVWLGDSTALRVRAERGGAPVDAAELSIVLIDPGDGGTVATRAAAADVAQPPVINRAAWGADETIRTNCFAQQGIGVEYSPTVKAATIHHTAGTNDYTAADSARIVRGIYAYHAQDLGWCDIGYNVLVDKYGQIFEGRFGGLDKPVWGAHAGGFNKFTVGMSMLGTFTDVAPTPEQLESVSRFLAWKLARGYRDPNGTVTLVSGGGGTARYPEGTEVELPTIYGHRDVGYTECPGELGYQQLPAVRQRVTELMAGWDTSPVYQRWQAAGADAGALGGVYELERSAANGGLRTTFASGAGSVYWSEGTGARIIGGAIRDTWAAYGSEAGHLGYPRTDELATPDNVGRYNHFAGAGGSIYWTPSTGAHEIRGSIKTAWGQLGWERGPLKYPTTDERGTPDGRGRYNHFQNGSIYWTSGTGAQAIYGAIKSKWAQLGWERGPLGYPKTSEQQTPDGRGRYNHFEGGSIYWTSATGAHEIRGAIKTKWAQLGWERSFLGYPTSDEFAISGGRRSNFEHGYITWNAATGVTTARSY</sequence>
<dbReference type="CDD" id="cd06583">
    <property type="entry name" value="PGRP"/>
    <property type="match status" value="1"/>
</dbReference>
<evidence type="ECO:0000313" key="6">
    <source>
        <dbReference type="Proteomes" id="UP000247892"/>
    </source>
</evidence>
<dbReference type="GO" id="GO:0008270">
    <property type="term" value="F:zinc ion binding"/>
    <property type="evidence" value="ECO:0007669"/>
    <property type="project" value="InterPro"/>
</dbReference>
<comment type="caution">
    <text evidence="5">The sequence shown here is derived from an EMBL/GenBank/DDBJ whole genome shotgun (WGS) entry which is preliminary data.</text>
</comment>
<feature type="signal peptide" evidence="2">
    <location>
        <begin position="1"/>
        <end position="24"/>
    </location>
</feature>
<evidence type="ECO:0000313" key="5">
    <source>
        <dbReference type="EMBL" id="PXY36176.1"/>
    </source>
</evidence>
<evidence type="ECO:0000259" key="4">
    <source>
        <dbReference type="SMART" id="SM00701"/>
    </source>
</evidence>
<proteinExistence type="inferred from homology"/>
<dbReference type="InterPro" id="IPR036505">
    <property type="entry name" value="Amidase/PGRP_sf"/>
</dbReference>
<evidence type="ECO:0000256" key="2">
    <source>
        <dbReference type="SAM" id="SignalP"/>
    </source>
</evidence>
<dbReference type="Pfam" id="PF01510">
    <property type="entry name" value="Amidase_2"/>
    <property type="match status" value="1"/>
</dbReference>
<dbReference type="RefSeq" id="WP_110336175.1">
    <property type="nucleotide sequence ID" value="NZ_MASU01000005.1"/>
</dbReference>
<dbReference type="AlphaFoldDB" id="A0A318LNI4"/>
<dbReference type="Proteomes" id="UP000247892">
    <property type="component" value="Unassembled WGS sequence"/>
</dbReference>
<accession>A0A318LNI4</accession>
<feature type="domain" description="Peptidoglycan recognition protein family" evidence="4">
    <location>
        <begin position="157"/>
        <end position="312"/>
    </location>
</feature>
<feature type="domain" description="N-acetylmuramoyl-L-alanine amidase" evidence="3">
    <location>
        <begin position="178"/>
        <end position="341"/>
    </location>
</feature>
<dbReference type="InterPro" id="IPR013207">
    <property type="entry name" value="LGFP"/>
</dbReference>
<reference evidence="5 6" key="1">
    <citation type="submission" date="2016-07" db="EMBL/GenBank/DDBJ databases">
        <title>Draft genome sequence of Prauserella sp. YIM 121212, isolated from alkaline soil.</title>
        <authorList>
            <person name="Ruckert C."/>
            <person name="Albersmeier A."/>
            <person name="Jiang C.-L."/>
            <person name="Jiang Y."/>
            <person name="Kalinowski J."/>
            <person name="Schneider O."/>
            <person name="Winkler A."/>
            <person name="Zotchev S.B."/>
        </authorList>
    </citation>
    <scope>NUCLEOTIDE SEQUENCE [LARGE SCALE GENOMIC DNA]</scope>
    <source>
        <strain evidence="5 6">YIM 121212</strain>
    </source>
</reference>
<dbReference type="GO" id="GO:0008745">
    <property type="term" value="F:N-acetylmuramoyl-L-alanine amidase activity"/>
    <property type="evidence" value="ECO:0007669"/>
    <property type="project" value="InterPro"/>
</dbReference>
<name>A0A318LNI4_9PSEU</name>
<organism evidence="5 6">
    <name type="scientific">Prauserella flavalba</name>
    <dbReference type="NCBI Taxonomy" id="1477506"/>
    <lineage>
        <taxon>Bacteria</taxon>
        <taxon>Bacillati</taxon>
        <taxon>Actinomycetota</taxon>
        <taxon>Actinomycetes</taxon>
        <taxon>Pseudonocardiales</taxon>
        <taxon>Pseudonocardiaceae</taxon>
        <taxon>Prauserella</taxon>
    </lineage>
</organism>
<dbReference type="OrthoDB" id="514320at2"/>
<dbReference type="Pfam" id="PF08310">
    <property type="entry name" value="LGFP"/>
    <property type="match status" value="5"/>
</dbReference>
<dbReference type="InterPro" id="IPR015510">
    <property type="entry name" value="PGRP"/>
</dbReference>